<gene>
    <name evidence="10" type="ORF">AB1Y20_009593</name>
</gene>
<dbReference type="PROSITE" id="PS00108">
    <property type="entry name" value="PROTEIN_KINASE_ST"/>
    <property type="match status" value="1"/>
</dbReference>
<evidence type="ECO:0000313" key="11">
    <source>
        <dbReference type="Proteomes" id="UP001515480"/>
    </source>
</evidence>
<feature type="binding site" evidence="6">
    <location>
        <position position="872"/>
    </location>
    <ligand>
        <name>ATP</name>
        <dbReference type="ChEBI" id="CHEBI:30616"/>
    </ligand>
</feature>
<dbReference type="InterPro" id="IPR008271">
    <property type="entry name" value="Ser/Thr_kinase_AS"/>
</dbReference>
<evidence type="ECO:0008006" key="12">
    <source>
        <dbReference type="Google" id="ProtNLM"/>
    </source>
</evidence>
<keyword evidence="4" id="KW-0418">Kinase</keyword>
<evidence type="ECO:0000256" key="3">
    <source>
        <dbReference type="ARBA" id="ARBA00022741"/>
    </source>
</evidence>
<evidence type="ECO:0000256" key="5">
    <source>
        <dbReference type="ARBA" id="ARBA00022840"/>
    </source>
</evidence>
<dbReference type="Pfam" id="PF00069">
    <property type="entry name" value="Pkinase"/>
    <property type="match status" value="1"/>
</dbReference>
<dbReference type="Gene3D" id="3.30.200.20">
    <property type="entry name" value="Phosphorylase Kinase, domain 1"/>
    <property type="match status" value="1"/>
</dbReference>
<keyword evidence="2" id="KW-0808">Transferase</keyword>
<dbReference type="InterPro" id="IPR017441">
    <property type="entry name" value="Protein_kinase_ATP_BS"/>
</dbReference>
<proteinExistence type="predicted"/>
<evidence type="ECO:0000256" key="7">
    <source>
        <dbReference type="SAM" id="MobiDB-lite"/>
    </source>
</evidence>
<dbReference type="AlphaFoldDB" id="A0AB34K668"/>
<dbReference type="PANTHER" id="PTHR24353">
    <property type="entry name" value="CYCLIC NUCLEOTIDE-DEPENDENT PROTEIN KINASE"/>
    <property type="match status" value="1"/>
</dbReference>
<evidence type="ECO:0000313" key="10">
    <source>
        <dbReference type="EMBL" id="KAL1528235.1"/>
    </source>
</evidence>
<keyword evidence="1" id="KW-0723">Serine/threonine-protein kinase</keyword>
<keyword evidence="5 6" id="KW-0067">ATP-binding</keyword>
<dbReference type="CDD" id="cd04873">
    <property type="entry name" value="ACT_UUR-ACR-like"/>
    <property type="match status" value="1"/>
</dbReference>
<reference evidence="10 11" key="1">
    <citation type="journal article" date="2024" name="Science">
        <title>Giant polyketide synthase enzymes in the biosynthesis of giant marine polyether toxins.</title>
        <authorList>
            <person name="Fallon T.R."/>
            <person name="Shende V.V."/>
            <person name="Wierzbicki I.H."/>
            <person name="Pendleton A.L."/>
            <person name="Watervoot N.F."/>
            <person name="Auber R.P."/>
            <person name="Gonzalez D.J."/>
            <person name="Wisecaver J.H."/>
            <person name="Moore B.S."/>
        </authorList>
    </citation>
    <scope>NUCLEOTIDE SEQUENCE [LARGE SCALE GENOMIC DNA]</scope>
    <source>
        <strain evidence="10 11">12B1</strain>
    </source>
</reference>
<feature type="domain" description="Protein kinase" evidence="8">
    <location>
        <begin position="843"/>
        <end position="1121"/>
    </location>
</feature>
<name>A0AB34K668_PRYPA</name>
<dbReference type="GO" id="GO:0005524">
    <property type="term" value="F:ATP binding"/>
    <property type="evidence" value="ECO:0007669"/>
    <property type="project" value="UniProtKB-UniRule"/>
</dbReference>
<dbReference type="PROSITE" id="PS00107">
    <property type="entry name" value="PROTEIN_KINASE_ATP"/>
    <property type="match status" value="1"/>
</dbReference>
<accession>A0AB34K668</accession>
<dbReference type="Gene3D" id="1.10.510.10">
    <property type="entry name" value="Transferase(Phosphotransferase) domain 1"/>
    <property type="match status" value="1"/>
</dbReference>
<evidence type="ECO:0000256" key="2">
    <source>
        <dbReference type="ARBA" id="ARBA00022679"/>
    </source>
</evidence>
<dbReference type="GO" id="GO:0004674">
    <property type="term" value="F:protein serine/threonine kinase activity"/>
    <property type="evidence" value="ECO:0007669"/>
    <property type="project" value="UniProtKB-KW"/>
</dbReference>
<evidence type="ECO:0000256" key="4">
    <source>
        <dbReference type="ARBA" id="ARBA00022777"/>
    </source>
</evidence>
<dbReference type="SUPFAM" id="SSF56112">
    <property type="entry name" value="Protein kinase-like (PK-like)"/>
    <property type="match status" value="1"/>
</dbReference>
<evidence type="ECO:0000256" key="6">
    <source>
        <dbReference type="PROSITE-ProRule" id="PRU10141"/>
    </source>
</evidence>
<organism evidence="10 11">
    <name type="scientific">Prymnesium parvum</name>
    <name type="common">Toxic golden alga</name>
    <dbReference type="NCBI Taxonomy" id="97485"/>
    <lineage>
        <taxon>Eukaryota</taxon>
        <taxon>Haptista</taxon>
        <taxon>Haptophyta</taxon>
        <taxon>Prymnesiophyceae</taxon>
        <taxon>Prymnesiales</taxon>
        <taxon>Prymnesiaceae</taxon>
        <taxon>Prymnesium</taxon>
    </lineage>
</organism>
<dbReference type="InterPro" id="IPR011009">
    <property type="entry name" value="Kinase-like_dom_sf"/>
</dbReference>
<feature type="domain" description="ACT" evidence="9">
    <location>
        <begin position="125"/>
        <end position="202"/>
    </location>
</feature>
<keyword evidence="11" id="KW-1185">Reference proteome</keyword>
<comment type="caution">
    <text evidence="10">The sequence shown here is derived from an EMBL/GenBank/DDBJ whole genome shotgun (WGS) entry which is preliminary data.</text>
</comment>
<dbReference type="InterPro" id="IPR000719">
    <property type="entry name" value="Prot_kinase_dom"/>
</dbReference>
<dbReference type="InterPro" id="IPR002912">
    <property type="entry name" value="ACT_dom"/>
</dbReference>
<dbReference type="SMART" id="SM00220">
    <property type="entry name" value="S_TKc"/>
    <property type="match status" value="1"/>
</dbReference>
<protein>
    <recommendedName>
        <fullName evidence="12">cGMP-dependent protein kinase</fullName>
    </recommendedName>
</protein>
<evidence type="ECO:0000259" key="9">
    <source>
        <dbReference type="PROSITE" id="PS51671"/>
    </source>
</evidence>
<evidence type="ECO:0000256" key="1">
    <source>
        <dbReference type="ARBA" id="ARBA00022527"/>
    </source>
</evidence>
<feature type="compositionally biased region" description="Basic and acidic residues" evidence="7">
    <location>
        <begin position="50"/>
        <end position="60"/>
    </location>
</feature>
<feature type="region of interest" description="Disordered" evidence="7">
    <location>
        <begin position="50"/>
        <end position="85"/>
    </location>
</feature>
<dbReference type="PROSITE" id="PS51671">
    <property type="entry name" value="ACT"/>
    <property type="match status" value="1"/>
</dbReference>
<dbReference type="Proteomes" id="UP001515480">
    <property type="component" value="Unassembled WGS sequence"/>
</dbReference>
<dbReference type="PROSITE" id="PS50011">
    <property type="entry name" value="PROTEIN_KINASE_DOM"/>
    <property type="match status" value="1"/>
</dbReference>
<sequence>MGHALSCDCAEAIGRTPRVSSGPGREAWLEQRCAELAAQNEALRQKLRELQPQPELEKRRFSATPLNGHPPALISSMSSAEVDPSPGSIDLAATAIAAAAEATAEYQRSMVKVTIDNDSQPSSTMVVVRAPNRRHLLADMSSALSGLGLLVIEARSTTSGSFAVNHFALQEAVATKGNGRKVLERERLRAVEQRLQQRFCGAQGINGGVRRLMVERFIRAEPPWEHEALEPADPPADEVKVWLALLSKGLRGGSSLGILSPSLASKLAADLLPEMTRMSFSGTITSEQTAGEWLLLLEGRMLCRVSTAPATPVTPASTPPARQNGARAAPRALEVEEAEVWLEGGAVLWNLVHPPSALKPGAIARNARARAPLRWTQLRHGEEGAPAVVRGIHLSTVRSRLVGLKESLAREQAQVLADTPVFAPLSTGDLLELCRRATEVVIPPGSLVHTGNASTLPTDPALSEDITEVIEDSTFGLVLTGELQVHFLHSHYGQPTPNGLPALIPIGRMKPRDTFGETGLPLPDGVSFRSEGGARLLCWQRDPVLTETLHSLVGDSRDATPRPSLLELCWMARTPLSLLVVEPRLLTFLQPMPLGELKERFPDPDGADREAVSSTLMLVLSGNLFRLPHRDTQLDVYPLPEDKNTGDLKLAVRTRLPSRCHSFSELSTRLFEMGLQVSDATFSLQRGVVHDSFQVTLPRDDRPADVQLNEYAKRIQELYSLQISTGDSMLLQATDGLSRIYRLSAVDEDSAVCALLDLRRFGEALACQEGALATLWRKYLECHAPSLVPPATNGNGKSGHTHAPDAKQASKGYLWYDLLCSFNLFRLRDSVGQSKLGVVPSDLEVGLKLGEGGYGVVHLARHRVSGKLFAVKSFTKARIRRIDERSTYMRLERERKTLRLLSNTSKMGSNSILAKLICSGQDHEWLRLVMPACLGGDLNMLLDQVGRMQDTAVQFYAGCVVLALQQLHNLNIAYRDLKPENVLLYSTGWPVLTDFGLVAFLDDGPAKSMVGTTEFMAPEIVAGNGHGTDADYWSLGVLLCELLTLTTPFVERDSLDQTNCHQKTFANIVQGKYSKNWEQKAYRRLGSRAGSVIDGLLQVDTATRLGGNRRGAESIRVHPFFWGLSWEALESRQLNPPYASICGERGKTIRNDFANAKLSPLPQSSRERSTRELSELDPAASALDQLFDFSEW</sequence>
<evidence type="ECO:0000259" key="8">
    <source>
        <dbReference type="PROSITE" id="PS50011"/>
    </source>
</evidence>
<keyword evidence="3 6" id="KW-0547">Nucleotide-binding</keyword>
<dbReference type="EMBL" id="JBGBPQ010000002">
    <property type="protein sequence ID" value="KAL1528235.1"/>
    <property type="molecule type" value="Genomic_DNA"/>
</dbReference>